<name>A0ABP7LHR3_9GAMM</name>
<organism evidence="2 3">
    <name type="scientific">Halomonas cibimaris</name>
    <dbReference type="NCBI Taxonomy" id="657012"/>
    <lineage>
        <taxon>Bacteria</taxon>
        <taxon>Pseudomonadati</taxon>
        <taxon>Pseudomonadota</taxon>
        <taxon>Gammaproteobacteria</taxon>
        <taxon>Oceanospirillales</taxon>
        <taxon>Halomonadaceae</taxon>
        <taxon>Halomonas</taxon>
    </lineage>
</organism>
<sequence length="178" mass="19480">MEPLGARIKQLRLTARLSKAALARRVGVSDVTVSYWESGAIRQIGHARLVALAEALSCPLSMLLEGKNGASLAVLTHTGPLPWEQHWVTPTHTDGIPLDVPWSGPAFMATPAADTCFAPLAQKDLALFGPAAAFRHAGHYLVRRDDRVDLAHYRQPPPTHTPLCAVLLAHWQRAYSWE</sequence>
<proteinExistence type="predicted"/>
<dbReference type="InterPro" id="IPR010982">
    <property type="entry name" value="Lambda_DNA-bd_dom_sf"/>
</dbReference>
<evidence type="ECO:0000313" key="2">
    <source>
        <dbReference type="EMBL" id="GAA3900648.1"/>
    </source>
</evidence>
<dbReference type="PROSITE" id="PS50943">
    <property type="entry name" value="HTH_CROC1"/>
    <property type="match status" value="1"/>
</dbReference>
<dbReference type="Pfam" id="PF01381">
    <property type="entry name" value="HTH_3"/>
    <property type="match status" value="1"/>
</dbReference>
<accession>A0ABP7LHR3</accession>
<evidence type="ECO:0000259" key="1">
    <source>
        <dbReference type="PROSITE" id="PS50943"/>
    </source>
</evidence>
<keyword evidence="3" id="KW-1185">Reference proteome</keyword>
<gene>
    <name evidence="2" type="ORF">GCM10022228_09000</name>
</gene>
<feature type="domain" description="HTH cro/C1-type" evidence="1">
    <location>
        <begin position="8"/>
        <end position="63"/>
    </location>
</feature>
<comment type="caution">
    <text evidence="2">The sequence shown here is derived from an EMBL/GenBank/DDBJ whole genome shotgun (WGS) entry which is preliminary data.</text>
</comment>
<dbReference type="SUPFAM" id="SSF47413">
    <property type="entry name" value="lambda repressor-like DNA-binding domains"/>
    <property type="match status" value="1"/>
</dbReference>
<reference evidence="3" key="1">
    <citation type="journal article" date="2019" name="Int. J. Syst. Evol. Microbiol.">
        <title>The Global Catalogue of Microorganisms (GCM) 10K type strain sequencing project: providing services to taxonomists for standard genome sequencing and annotation.</title>
        <authorList>
            <consortium name="The Broad Institute Genomics Platform"/>
            <consortium name="The Broad Institute Genome Sequencing Center for Infectious Disease"/>
            <person name="Wu L."/>
            <person name="Ma J."/>
        </authorList>
    </citation>
    <scope>NUCLEOTIDE SEQUENCE [LARGE SCALE GENOMIC DNA]</scope>
    <source>
        <strain evidence="3">JCM 16914</strain>
    </source>
</reference>
<dbReference type="RefSeq" id="WP_344702722.1">
    <property type="nucleotide sequence ID" value="NZ_BAAAZT010000030.1"/>
</dbReference>
<dbReference type="CDD" id="cd00093">
    <property type="entry name" value="HTH_XRE"/>
    <property type="match status" value="1"/>
</dbReference>
<dbReference type="SMART" id="SM00530">
    <property type="entry name" value="HTH_XRE"/>
    <property type="match status" value="1"/>
</dbReference>
<protein>
    <recommendedName>
        <fullName evidence="1">HTH cro/C1-type domain-containing protein</fullName>
    </recommendedName>
</protein>
<dbReference type="Gene3D" id="1.10.260.40">
    <property type="entry name" value="lambda repressor-like DNA-binding domains"/>
    <property type="match status" value="1"/>
</dbReference>
<dbReference type="EMBL" id="BAAAZT010000030">
    <property type="protein sequence ID" value="GAA3900648.1"/>
    <property type="molecule type" value="Genomic_DNA"/>
</dbReference>
<dbReference type="InterPro" id="IPR001387">
    <property type="entry name" value="Cro/C1-type_HTH"/>
</dbReference>
<dbReference type="Proteomes" id="UP001500133">
    <property type="component" value="Unassembled WGS sequence"/>
</dbReference>
<evidence type="ECO:0000313" key="3">
    <source>
        <dbReference type="Proteomes" id="UP001500133"/>
    </source>
</evidence>